<reference evidence="2" key="1">
    <citation type="submission" date="2020-02" db="EMBL/GenBank/DDBJ databases">
        <authorList>
            <person name="Meier V. D."/>
        </authorList>
    </citation>
    <scope>NUCLEOTIDE SEQUENCE</scope>
    <source>
        <strain evidence="2">AVDCRST_MAG02</strain>
    </source>
</reference>
<organism evidence="2">
    <name type="scientific">uncultured Rubrobacteraceae bacterium</name>
    <dbReference type="NCBI Taxonomy" id="349277"/>
    <lineage>
        <taxon>Bacteria</taxon>
        <taxon>Bacillati</taxon>
        <taxon>Actinomycetota</taxon>
        <taxon>Rubrobacteria</taxon>
        <taxon>Rubrobacterales</taxon>
        <taxon>Rubrobacteraceae</taxon>
        <taxon>environmental samples</taxon>
    </lineage>
</organism>
<feature type="region of interest" description="Disordered" evidence="1">
    <location>
        <begin position="46"/>
        <end position="68"/>
    </location>
</feature>
<evidence type="ECO:0000256" key="1">
    <source>
        <dbReference type="SAM" id="MobiDB-lite"/>
    </source>
</evidence>
<evidence type="ECO:0000313" key="2">
    <source>
        <dbReference type="EMBL" id="CAA9462310.1"/>
    </source>
</evidence>
<gene>
    <name evidence="2" type="ORF">AVDCRST_MAG02-2521</name>
</gene>
<accession>A0A6J4R2G8</accession>
<dbReference type="AlphaFoldDB" id="A0A6J4R2G8"/>
<protein>
    <submittedName>
        <fullName evidence="2">Uncharacterized protein</fullName>
    </submittedName>
</protein>
<dbReference type="EMBL" id="CADCVH010000081">
    <property type="protein sequence ID" value="CAA9462310.1"/>
    <property type="molecule type" value="Genomic_DNA"/>
</dbReference>
<proteinExistence type="predicted"/>
<name>A0A6J4R2G8_9ACTN</name>
<sequence length="68" mass="7354">MVREVREEERRTGRAVGERGREALAGRFHGGVSACVAGVRLLTARGCPDGQDEQRAGRVTASTSTRTR</sequence>